<dbReference type="InterPro" id="IPR029068">
    <property type="entry name" value="Glyas_Bleomycin-R_OHBP_Dase"/>
</dbReference>
<dbReference type="AlphaFoldDB" id="A0A1R4FDU1"/>
<dbReference type="InterPro" id="IPR052164">
    <property type="entry name" value="Anthracycline_SecMetBiosynth"/>
</dbReference>
<gene>
    <name evidence="2" type="ORF">FM101_03475</name>
</gene>
<dbReference type="Pfam" id="PF18029">
    <property type="entry name" value="Glyoxalase_6"/>
    <property type="match status" value="1"/>
</dbReference>
<evidence type="ECO:0000313" key="3">
    <source>
        <dbReference type="Proteomes" id="UP000195913"/>
    </source>
</evidence>
<name>A0A1R4FDU1_9MICC</name>
<dbReference type="RefSeq" id="WP_086995502.1">
    <property type="nucleotide sequence ID" value="NZ_FUHW01000015.1"/>
</dbReference>
<dbReference type="EMBL" id="FUHW01000015">
    <property type="protein sequence ID" value="SJM54094.1"/>
    <property type="molecule type" value="Genomic_DNA"/>
</dbReference>
<reference evidence="2 3" key="1">
    <citation type="submission" date="2017-02" db="EMBL/GenBank/DDBJ databases">
        <authorList>
            <person name="Peterson S.W."/>
        </authorList>
    </citation>
    <scope>NUCLEOTIDE SEQUENCE [LARGE SCALE GENOMIC DNA]</scope>
    <source>
        <strain evidence="2 3">B Ar 00.02</strain>
    </source>
</reference>
<sequence length="121" mass="12732">MAGEISFIEFGARNAEESARFYAALFGWGIEPGPNGAEAGYQLDVAGTPAGIHSGDPGAAPYVFFAVEQMQRACDQVVELGGTVDPMDLNGDADDRATHGLFTLCRDQQGSPFGLHQRPAG</sequence>
<dbReference type="PANTHER" id="PTHR33993:SF14">
    <property type="entry name" value="GB|AAF24581.1"/>
    <property type="match status" value="1"/>
</dbReference>
<proteinExistence type="predicted"/>
<dbReference type="Proteomes" id="UP000195913">
    <property type="component" value="Unassembled WGS sequence"/>
</dbReference>
<feature type="domain" description="VOC" evidence="1">
    <location>
        <begin position="4"/>
        <end position="118"/>
    </location>
</feature>
<protein>
    <recommendedName>
        <fullName evidence="1">VOC domain-containing protein</fullName>
    </recommendedName>
</protein>
<evidence type="ECO:0000313" key="2">
    <source>
        <dbReference type="EMBL" id="SJM54094.1"/>
    </source>
</evidence>
<keyword evidence="3" id="KW-1185">Reference proteome</keyword>
<accession>A0A1R4FDU1</accession>
<dbReference type="Gene3D" id="3.10.180.10">
    <property type="entry name" value="2,3-Dihydroxybiphenyl 1,2-Dioxygenase, domain 1"/>
    <property type="match status" value="1"/>
</dbReference>
<dbReference type="PANTHER" id="PTHR33993">
    <property type="entry name" value="GLYOXALASE-RELATED"/>
    <property type="match status" value="1"/>
</dbReference>
<organism evidence="2 3">
    <name type="scientific">Arthrobacter rhombi</name>
    <dbReference type="NCBI Taxonomy" id="71253"/>
    <lineage>
        <taxon>Bacteria</taxon>
        <taxon>Bacillati</taxon>
        <taxon>Actinomycetota</taxon>
        <taxon>Actinomycetes</taxon>
        <taxon>Micrococcales</taxon>
        <taxon>Micrococcaceae</taxon>
        <taxon>Arthrobacter</taxon>
    </lineage>
</organism>
<dbReference type="PROSITE" id="PS51819">
    <property type="entry name" value="VOC"/>
    <property type="match status" value="1"/>
</dbReference>
<dbReference type="InterPro" id="IPR037523">
    <property type="entry name" value="VOC_core"/>
</dbReference>
<evidence type="ECO:0000259" key="1">
    <source>
        <dbReference type="PROSITE" id="PS51819"/>
    </source>
</evidence>
<dbReference type="InterPro" id="IPR041581">
    <property type="entry name" value="Glyoxalase_6"/>
</dbReference>
<dbReference type="SUPFAM" id="SSF54593">
    <property type="entry name" value="Glyoxalase/Bleomycin resistance protein/Dihydroxybiphenyl dioxygenase"/>
    <property type="match status" value="1"/>
</dbReference>